<gene>
    <name evidence="17" type="ORF">TanjilG_10659</name>
</gene>
<dbReference type="InterPro" id="IPR033712">
    <property type="entry name" value="Pumilio_RNA-bd"/>
</dbReference>
<evidence type="ECO:0000256" key="10">
    <source>
        <dbReference type="ARBA" id="ARBA00022989"/>
    </source>
</evidence>
<feature type="region of interest" description="Disordered" evidence="14">
    <location>
        <begin position="112"/>
        <end position="143"/>
    </location>
</feature>
<dbReference type="GO" id="GO:0006865">
    <property type="term" value="P:amino acid transport"/>
    <property type="evidence" value="ECO:0007669"/>
    <property type="project" value="UniProtKB-KW"/>
</dbReference>
<dbReference type="Gramene" id="OIV89653">
    <property type="protein sequence ID" value="OIV89653"/>
    <property type="gene ID" value="TanjilG_10659"/>
</dbReference>
<keyword evidence="18" id="KW-1185">Reference proteome</keyword>
<feature type="transmembrane region" description="Helical" evidence="15">
    <location>
        <begin position="361"/>
        <end position="385"/>
    </location>
</feature>
<evidence type="ECO:0000256" key="8">
    <source>
        <dbReference type="ARBA" id="ARBA00022884"/>
    </source>
</evidence>
<evidence type="ECO:0000256" key="2">
    <source>
        <dbReference type="ARBA" id="ARBA00004496"/>
    </source>
</evidence>
<evidence type="ECO:0000256" key="9">
    <source>
        <dbReference type="ARBA" id="ARBA00022970"/>
    </source>
</evidence>
<evidence type="ECO:0000256" key="7">
    <source>
        <dbReference type="ARBA" id="ARBA00022845"/>
    </source>
</evidence>
<keyword evidence="11 15" id="KW-0472">Membrane</keyword>
<evidence type="ECO:0000256" key="13">
    <source>
        <dbReference type="PROSITE-ProRule" id="PRU00317"/>
    </source>
</evidence>
<dbReference type="InterPro" id="IPR033133">
    <property type="entry name" value="PUM-HD"/>
</dbReference>
<proteinExistence type="predicted"/>
<keyword evidence="4" id="KW-0963">Cytoplasm</keyword>
<dbReference type="Pfam" id="PF00806">
    <property type="entry name" value="PUF"/>
    <property type="match status" value="11"/>
</dbReference>
<name>A0A1J7FNT0_LUPAN</name>
<feature type="transmembrane region" description="Helical" evidence="15">
    <location>
        <begin position="263"/>
        <end position="282"/>
    </location>
</feature>
<dbReference type="CDD" id="cd07920">
    <property type="entry name" value="Pumilio"/>
    <property type="match status" value="1"/>
</dbReference>
<feature type="transmembrane region" description="Helical" evidence="15">
    <location>
        <begin position="183"/>
        <end position="203"/>
    </location>
</feature>
<evidence type="ECO:0000256" key="1">
    <source>
        <dbReference type="ARBA" id="ARBA00004370"/>
    </source>
</evidence>
<feature type="repeat" description="Pumilio" evidence="13">
    <location>
        <begin position="1815"/>
        <end position="1850"/>
    </location>
</feature>
<comment type="subcellular location">
    <subcellularLocation>
        <location evidence="2">Cytoplasm</location>
    </subcellularLocation>
    <subcellularLocation>
        <location evidence="1">Membrane</location>
    </subcellularLocation>
</comment>
<feature type="repeat" description="Pumilio" evidence="13">
    <location>
        <begin position="1103"/>
        <end position="1138"/>
    </location>
</feature>
<dbReference type="GO" id="GO:0016020">
    <property type="term" value="C:membrane"/>
    <property type="evidence" value="ECO:0007669"/>
    <property type="project" value="UniProtKB-SubCell"/>
</dbReference>
<dbReference type="InterPro" id="IPR011989">
    <property type="entry name" value="ARM-like"/>
</dbReference>
<dbReference type="GO" id="GO:0006417">
    <property type="term" value="P:regulation of translation"/>
    <property type="evidence" value="ECO:0007669"/>
    <property type="project" value="UniProtKB-KW"/>
</dbReference>
<evidence type="ECO:0000256" key="12">
    <source>
        <dbReference type="ARBA" id="ARBA00055193"/>
    </source>
</evidence>
<dbReference type="PROSITE" id="PS50302">
    <property type="entry name" value="PUM"/>
    <property type="match status" value="11"/>
</dbReference>
<keyword evidence="5 15" id="KW-0812">Transmembrane</keyword>
<keyword evidence="6" id="KW-0677">Repeat</keyword>
<dbReference type="PROSITE" id="PS50303">
    <property type="entry name" value="PUM_HD"/>
    <property type="match status" value="2"/>
</dbReference>
<protein>
    <recommendedName>
        <fullName evidence="16">PUM-HD domain-containing protein</fullName>
    </recommendedName>
</protein>
<evidence type="ECO:0000313" key="18">
    <source>
        <dbReference type="Proteomes" id="UP000188354"/>
    </source>
</evidence>
<dbReference type="Gene3D" id="1.25.10.10">
    <property type="entry name" value="Leucine-rich Repeat Variant"/>
    <property type="match status" value="2"/>
</dbReference>
<evidence type="ECO:0000256" key="6">
    <source>
        <dbReference type="ARBA" id="ARBA00022737"/>
    </source>
</evidence>
<feature type="repeat" description="Pumilio" evidence="13">
    <location>
        <begin position="1067"/>
        <end position="1102"/>
    </location>
</feature>
<keyword evidence="10 15" id="KW-1133">Transmembrane helix</keyword>
<feature type="compositionally biased region" description="Basic and acidic residues" evidence="14">
    <location>
        <begin position="22"/>
        <end position="34"/>
    </location>
</feature>
<evidence type="ECO:0000256" key="3">
    <source>
        <dbReference type="ARBA" id="ARBA00022448"/>
    </source>
</evidence>
<keyword evidence="3" id="KW-0813">Transport</keyword>
<feature type="compositionally biased region" description="Low complexity" evidence="14">
    <location>
        <begin position="1"/>
        <end position="12"/>
    </location>
</feature>
<feature type="repeat" description="Pumilio" evidence="13">
    <location>
        <begin position="1139"/>
        <end position="1177"/>
    </location>
</feature>
<feature type="domain" description="PUM-HD" evidence="16">
    <location>
        <begin position="1047"/>
        <end position="1388"/>
    </location>
</feature>
<dbReference type="InterPro" id="IPR016024">
    <property type="entry name" value="ARM-type_fold"/>
</dbReference>
<dbReference type="InterPro" id="IPR013057">
    <property type="entry name" value="AA_transpt_TM"/>
</dbReference>
<keyword evidence="8" id="KW-0694">RNA-binding</keyword>
<comment type="function">
    <text evidence="12">Sequence-specific RNA-binding protein that regulates translation and mRNA stability by binding the 3'-UTR of target mRNAs. Binds the APUM-binding elements (APBEs) in the 3'-UTR mRNA sequence of CLV1, PNH, WUS and FAS2.</text>
</comment>
<dbReference type="PANTHER" id="PTHR12537:SF12">
    <property type="entry name" value="MATERNAL PROTEIN PUMILIO"/>
    <property type="match status" value="1"/>
</dbReference>
<dbReference type="SMART" id="SM00025">
    <property type="entry name" value="Pumilio"/>
    <property type="match status" value="11"/>
</dbReference>
<dbReference type="InterPro" id="IPR012940">
    <property type="entry name" value="NABP"/>
</dbReference>
<evidence type="ECO:0000259" key="16">
    <source>
        <dbReference type="PROSITE" id="PS50303"/>
    </source>
</evidence>
<evidence type="ECO:0000313" key="17">
    <source>
        <dbReference type="EMBL" id="OIV89653.1"/>
    </source>
</evidence>
<feature type="transmembrane region" description="Helical" evidence="15">
    <location>
        <begin position="288"/>
        <end position="310"/>
    </location>
</feature>
<reference evidence="17 18" key="1">
    <citation type="journal article" date="2017" name="Plant Biotechnol. J.">
        <title>A comprehensive draft genome sequence for lupin (Lupinus angustifolius), an emerging health food: insights into plant-microbe interactions and legume evolution.</title>
        <authorList>
            <person name="Hane J.K."/>
            <person name="Ming Y."/>
            <person name="Kamphuis L.G."/>
            <person name="Nelson M.N."/>
            <person name="Garg G."/>
            <person name="Atkins C.A."/>
            <person name="Bayer P.E."/>
            <person name="Bravo A."/>
            <person name="Bringans S."/>
            <person name="Cannon S."/>
            <person name="Edwards D."/>
            <person name="Foley R."/>
            <person name="Gao L.L."/>
            <person name="Harrison M.J."/>
            <person name="Huang W."/>
            <person name="Hurgobin B."/>
            <person name="Li S."/>
            <person name="Liu C.W."/>
            <person name="McGrath A."/>
            <person name="Morahan G."/>
            <person name="Murray J."/>
            <person name="Weller J."/>
            <person name="Jian J."/>
            <person name="Singh K.B."/>
        </authorList>
    </citation>
    <scope>NUCLEOTIDE SEQUENCE [LARGE SCALE GENOMIC DNA]</scope>
    <source>
        <strain evidence="18">cv. Tanjil</strain>
        <tissue evidence="17">Whole plant</tissue>
    </source>
</reference>
<organism evidence="17 18">
    <name type="scientific">Lupinus angustifolius</name>
    <name type="common">Narrow-leaved blue lupine</name>
    <dbReference type="NCBI Taxonomy" id="3871"/>
    <lineage>
        <taxon>Eukaryota</taxon>
        <taxon>Viridiplantae</taxon>
        <taxon>Streptophyta</taxon>
        <taxon>Embryophyta</taxon>
        <taxon>Tracheophyta</taxon>
        <taxon>Spermatophyta</taxon>
        <taxon>Magnoliopsida</taxon>
        <taxon>eudicotyledons</taxon>
        <taxon>Gunneridae</taxon>
        <taxon>Pentapetalae</taxon>
        <taxon>rosids</taxon>
        <taxon>fabids</taxon>
        <taxon>Fabales</taxon>
        <taxon>Fabaceae</taxon>
        <taxon>Papilionoideae</taxon>
        <taxon>50 kb inversion clade</taxon>
        <taxon>genistoids sensu lato</taxon>
        <taxon>core genistoids</taxon>
        <taxon>Genisteae</taxon>
        <taxon>Lupinus</taxon>
    </lineage>
</organism>
<feature type="compositionally biased region" description="Polar residues" evidence="14">
    <location>
        <begin position="37"/>
        <end position="53"/>
    </location>
</feature>
<evidence type="ECO:0000256" key="4">
    <source>
        <dbReference type="ARBA" id="ARBA00022490"/>
    </source>
</evidence>
<dbReference type="InterPro" id="IPR001313">
    <property type="entry name" value="Pumilio_RNA-bd_rpt"/>
</dbReference>
<feature type="repeat" description="Pumilio" evidence="13">
    <location>
        <begin position="1959"/>
        <end position="1995"/>
    </location>
</feature>
<feature type="region of interest" description="Disordered" evidence="14">
    <location>
        <begin position="1"/>
        <end position="53"/>
    </location>
</feature>
<keyword evidence="9" id="KW-0029">Amino-acid transport</keyword>
<dbReference type="EMBL" id="KV862264">
    <property type="protein sequence ID" value="OIV89653.1"/>
    <property type="molecule type" value="Genomic_DNA"/>
</dbReference>
<evidence type="ECO:0000256" key="5">
    <source>
        <dbReference type="ARBA" id="ARBA00022692"/>
    </source>
</evidence>
<dbReference type="Pfam" id="PF07990">
    <property type="entry name" value="NABP"/>
    <property type="match status" value="4"/>
</dbReference>
<feature type="repeat" description="Pumilio" evidence="13">
    <location>
        <begin position="1851"/>
        <end position="1886"/>
    </location>
</feature>
<feature type="repeat" description="Pumilio" evidence="13">
    <location>
        <begin position="1923"/>
        <end position="1958"/>
    </location>
</feature>
<dbReference type="STRING" id="3871.A0A1J7FNT0"/>
<accession>A0A1J7FNT0</accession>
<feature type="repeat" description="Pumilio" evidence="13">
    <location>
        <begin position="2032"/>
        <end position="2067"/>
    </location>
</feature>
<dbReference type="Proteomes" id="UP000188354">
    <property type="component" value="Unassembled WGS sequence"/>
</dbReference>
<feature type="repeat" description="Pumilio" evidence="13">
    <location>
        <begin position="1887"/>
        <end position="1922"/>
    </location>
</feature>
<evidence type="ECO:0000256" key="15">
    <source>
        <dbReference type="SAM" id="Phobius"/>
    </source>
</evidence>
<feature type="repeat" description="Pumilio" evidence="13">
    <location>
        <begin position="2068"/>
        <end position="2109"/>
    </location>
</feature>
<feature type="domain" description="PUM-HD" evidence="16">
    <location>
        <begin position="1795"/>
        <end position="2135"/>
    </location>
</feature>
<keyword evidence="7" id="KW-0810">Translation regulation</keyword>
<feature type="repeat" description="Pumilio" evidence="13">
    <location>
        <begin position="1996"/>
        <end position="2031"/>
    </location>
</feature>
<evidence type="ECO:0000256" key="14">
    <source>
        <dbReference type="SAM" id="MobiDB-lite"/>
    </source>
</evidence>
<dbReference type="PANTHER" id="PTHR12537">
    <property type="entry name" value="RNA BINDING PROTEIN PUMILIO-RELATED"/>
    <property type="match status" value="1"/>
</dbReference>
<dbReference type="Pfam" id="PF01490">
    <property type="entry name" value="Aa_trans"/>
    <property type="match status" value="1"/>
</dbReference>
<dbReference type="SUPFAM" id="SSF48371">
    <property type="entry name" value="ARM repeat"/>
    <property type="match status" value="2"/>
</dbReference>
<dbReference type="GO" id="GO:0003729">
    <property type="term" value="F:mRNA binding"/>
    <property type="evidence" value="ECO:0007669"/>
    <property type="project" value="TreeGrafter"/>
</dbReference>
<dbReference type="FunFam" id="1.25.10.10:FF:000004">
    <property type="entry name" value="Pumilio homolog 1 isoform 2"/>
    <property type="match status" value="1"/>
</dbReference>
<evidence type="ECO:0000256" key="11">
    <source>
        <dbReference type="ARBA" id="ARBA00023136"/>
    </source>
</evidence>
<dbReference type="GO" id="GO:0005737">
    <property type="term" value="C:cytoplasm"/>
    <property type="evidence" value="ECO:0007669"/>
    <property type="project" value="UniProtKB-SubCell"/>
</dbReference>
<sequence>MKNSISENSIYIESDEEDEEKDLNKGGDDGHDSDSSNYSNENPPQRKPSSYNISWPQSYRQSIDLYSSVPSPNIGFLGTPSLSRLSSSFLSTSLTRRHTPEALPSVTKPLIQPIEDEQHRRSSHTLLPPLPRRSSSLKKGSKVSHEGPISSHCSFGQAVLNGINCLCGVGILSTPYAAQQGGWVGLSVLFIFALISFYTGMLLRSCLDSEPGIETYPDIGQAAFGTTGRIAISACCIEYIILEGDNLSSLFPNAYLNLGGIELNSHTLFALIATLAVLPTVWLRDLSVLSYISAGGVIASILVVVCLFWVGVEDVGFHSKGTTINLTTFPVAVGLYGYCYSGHAVFPNIYTSMANPNQFPAVLLACFGICTLLYAGSAVMGYTMFGEAILSQFTLNMPQDLVASKIAVWTTVTYSFQMARASKVDMQISDNGLEHLPNGNVEDSMQNELERMLREQQSQQFINQERDLNMYRSGSAPPTVEGSLRAVGSLRNSDFGVNNSRSSSNNNNGLLTEDEIRSHPAYLSYYYSHENINPRLPPPLLSKEDWRVAQRFQAGGCSLEGFGDWRKVATNGDSSSLFSMQPGFSVQQAENDLMELRKASGQNLSRESSYQLLDGHMGGLERMSGPGLGAKRASFASILQEGLDQPVSLSNNLSRPTSRNACGDIMDSTGIVDRESFEGLRSSASTPGLVGLQNHGVNVSNSFASAVGTSLSRVPTPEPQVIGRSFGSSVPLVGSQVFSVEKSGIGLGIPNGHSSSMSDIAGMASSLSGLNLSGVRHAGQDSLLKSKLPMGLGNHADTLLSTQSNFNLPGHNGIATNLNTFSSNDQVNLLKKTASSASLRSKVNSSVNAASPNIDFAGHVPGAYLGNSKMNAVYNSHLETALRGRRDGQIFDELGNQVGSNLHSPALDPRFIQSLQRNSNYLMHGMSGSGDPSQMRNFSDTSHGDLEGFREAYIEMLRAQQKHQYELPLLSKSGLLNNGYLGNQPYGLGMPYSGNQIANSSHPSLGSGNPMFENQHISHFNSMMRSSMGGSGGSWHADTGNNLEGKFAASLLDEFKNNKARLFELSDIVDHVVQFSTDQYGSRFIQQKLEIASVEEKAKIFPEIVPHAHALMTDVFGNYVIQKFFEHGTESQRKELACQLTGHILPLSLQMYGCRVIQKVTYSFQMARASKVDMQISDNGLEHLPNGNVEDSMQNELERMLREQQSQQFINQERDLNMYRSGSAPPTVEGSLRAVGSLRNSDFGVNNSRSSSNNNNGLLTEDEIRSHPAYLSYYYSHENINPRLPPPLLSKEDWRVAQRFQAGGCSLEGFGDWRKVATNGDSSSLFSMQPGFSVQQAENDLMELRKASGQNLSRESSYQLLDGHMGGLERMSGPGLGAKRASFASILQEGLDQPVSLSNNLSRPTSRNACGDIMDSTGIVDRESFEGLRSSASTPGLVGLQNHGVNVSNSFASAVGTSLSRVPTPEPQVIGRSFGSSVPLVGSQVFSVEKSGIGLGIPNGHSSSMSDIAGMASSLSGLNLSGVRHAGQDSLLKSKLPMGLGNHADTLLSTQSNFNLPGHNGIATNLNTFSSNDQVNLLKKTASSASLRSKMNSSVNAASPNIDFAGHVPGAYLGNSKMNAVYNSHLETALRGRRDGQIFDELGNQVGSNLHSPALDPRFIQSLQRNSNYLMHGMSGSGDPSQMRNFSDTSHGDLEGFREAYIEMLRAQQKHQYELPLLSKSGLLNNGYLGNQPYGLGMPYSGNQIANSSHPSLGSGNPMFENQHISHFNSMMRSSMGGSGGSWHADTGNNLEGKFAASLLDEFKNNKARLFELSDIVDHVVQFSTDQYGSRFIQQKLEIASVEEKAKIFPEIVPHAHALMTDVFGNYVIQKFFEHGTESQRKELACQLTGHILPLSLQMYGCRVIQKALEVVNVDQQTQMVSELDGAVMRCVRDQNGNHVIQKCIECIPQDRIQFIISSFYGQVVALSTHPYGCRVIQRVLEHCDDPSTQQIIMNEIMHSVCNLAQDQYGNYVIQHIIEHGKSHERTAVISKLAGQIVKMSQQKFASNVIEKCLAFGSPEERQILVNEMLGTSDENEPLQAMMKDPFGNYVVQKVLETCDDRSLELILSRIKVHLSALKRYTYAKHIVSRVEKLITTGGKGLIEDFLPYINLHCLLINHHHPGFSFAERRIGLLA</sequence>